<gene>
    <name evidence="2" type="ORF">EV644_12981</name>
</gene>
<evidence type="ECO:0000313" key="3">
    <source>
        <dbReference type="Proteomes" id="UP000295818"/>
    </source>
</evidence>
<dbReference type="Proteomes" id="UP000295818">
    <property type="component" value="Unassembled WGS sequence"/>
</dbReference>
<feature type="region of interest" description="Disordered" evidence="1">
    <location>
        <begin position="151"/>
        <end position="246"/>
    </location>
</feature>
<sequence length="246" mass="27024">MNDDQLSMEEIDVLLRAAVAAPSMHNTQPWRFEVNGHVIDVFLDGSRSLPAEDPTGRAMRIAAGAATFNLRCAAASMGYSSWFGLAPDRYDPDLVARVVIAPTDEPDKELTALSTQIPRRHTSREPLRPVQLTNDDQVALSRAAMAEGAELSWLPAPGDQGRPGSAARHRPPRDRRLAPPRRTRPLGRRRSNDGRRTELCARAQVQQLSIAGTRSGHPASGSDPAQYQLRDRTGAGRAVHRWRHPG</sequence>
<dbReference type="EMBL" id="SLWM01000029">
    <property type="protein sequence ID" value="TCO11712.1"/>
    <property type="molecule type" value="Genomic_DNA"/>
</dbReference>
<proteinExistence type="predicted"/>
<accession>A0ABY2B8U3</accession>
<keyword evidence="3" id="KW-1185">Reference proteome</keyword>
<dbReference type="RefSeq" id="WP_158293073.1">
    <property type="nucleotide sequence ID" value="NZ_SLWM01000029.1"/>
</dbReference>
<dbReference type="InterPro" id="IPR000415">
    <property type="entry name" value="Nitroreductase-like"/>
</dbReference>
<evidence type="ECO:0000256" key="1">
    <source>
        <dbReference type="SAM" id="MobiDB-lite"/>
    </source>
</evidence>
<reference evidence="2 3" key="1">
    <citation type="journal article" date="2015" name="Stand. Genomic Sci.">
        <title>Genomic Encyclopedia of Bacterial and Archaeal Type Strains, Phase III: the genomes of soil and plant-associated and newly described type strains.</title>
        <authorList>
            <person name="Whitman W.B."/>
            <person name="Woyke T."/>
            <person name="Klenk H.P."/>
            <person name="Zhou Y."/>
            <person name="Lilburn T.G."/>
            <person name="Beck B.J."/>
            <person name="De Vos P."/>
            <person name="Vandamme P."/>
            <person name="Eisen J.A."/>
            <person name="Garrity G."/>
            <person name="Hugenholtz P."/>
            <person name="Kyrpides N.C."/>
        </authorList>
    </citation>
    <scope>NUCLEOTIDE SEQUENCE [LARGE SCALE GENOMIC DNA]</scope>
    <source>
        <strain evidence="2 3">VKM Ac-2538</strain>
    </source>
</reference>
<dbReference type="Gene3D" id="3.40.109.10">
    <property type="entry name" value="NADH Oxidase"/>
    <property type="match status" value="1"/>
</dbReference>
<feature type="region of interest" description="Disordered" evidence="1">
    <location>
        <begin position="107"/>
        <end position="132"/>
    </location>
</feature>
<dbReference type="SUPFAM" id="SSF55469">
    <property type="entry name" value="FMN-dependent nitroreductase-like"/>
    <property type="match status" value="1"/>
</dbReference>
<name>A0ABY2B8U3_9ACTN</name>
<feature type="compositionally biased region" description="Basic residues" evidence="1">
    <location>
        <begin position="167"/>
        <end position="189"/>
    </location>
</feature>
<feature type="compositionally biased region" description="Basic and acidic residues" evidence="1">
    <location>
        <begin position="190"/>
        <end position="199"/>
    </location>
</feature>
<organism evidence="2 3">
    <name type="scientific">Kribbella orskensis</name>
    <dbReference type="NCBI Taxonomy" id="2512216"/>
    <lineage>
        <taxon>Bacteria</taxon>
        <taxon>Bacillati</taxon>
        <taxon>Actinomycetota</taxon>
        <taxon>Actinomycetes</taxon>
        <taxon>Propionibacteriales</taxon>
        <taxon>Kribbellaceae</taxon>
        <taxon>Kribbella</taxon>
    </lineage>
</organism>
<evidence type="ECO:0008006" key="4">
    <source>
        <dbReference type="Google" id="ProtNLM"/>
    </source>
</evidence>
<protein>
    <recommendedName>
        <fullName evidence="4">Nitroreductase family protein</fullName>
    </recommendedName>
</protein>
<comment type="caution">
    <text evidence="2">The sequence shown here is derived from an EMBL/GenBank/DDBJ whole genome shotgun (WGS) entry which is preliminary data.</text>
</comment>
<evidence type="ECO:0000313" key="2">
    <source>
        <dbReference type="EMBL" id="TCO11712.1"/>
    </source>
</evidence>